<keyword evidence="8" id="KW-0333">Golgi apparatus</keyword>
<dbReference type="EMBL" id="KV454414">
    <property type="protein sequence ID" value="ODQ63765.1"/>
    <property type="molecule type" value="Genomic_DNA"/>
</dbReference>
<protein>
    <recommendedName>
        <fullName evidence="8">Protein transport protein SFT2</fullName>
    </recommendedName>
</protein>
<dbReference type="PANTHER" id="PTHR23137:SF36">
    <property type="entry name" value="VESICLE TRANSPORT PROTEIN SFT2C"/>
    <property type="match status" value="1"/>
</dbReference>
<accession>A0A1E3PEC8</accession>
<evidence type="ECO:0000313" key="9">
    <source>
        <dbReference type="EMBL" id="ODQ63765.1"/>
    </source>
</evidence>
<dbReference type="PANTHER" id="PTHR23137">
    <property type="entry name" value="VESICLE TRANSPORT PROTEIN-RELATED"/>
    <property type="match status" value="1"/>
</dbReference>
<dbReference type="InterPro" id="IPR007305">
    <property type="entry name" value="Vesicle_transpt_Got1/SFT2"/>
</dbReference>
<evidence type="ECO:0000256" key="7">
    <source>
        <dbReference type="ARBA" id="ARBA00025800"/>
    </source>
</evidence>
<evidence type="ECO:0000256" key="3">
    <source>
        <dbReference type="ARBA" id="ARBA00022692"/>
    </source>
</evidence>
<keyword evidence="4 8" id="KW-0653">Protein transport</keyword>
<organism evidence="9 10">
    <name type="scientific">Nadsonia fulvescens var. elongata DSM 6958</name>
    <dbReference type="NCBI Taxonomy" id="857566"/>
    <lineage>
        <taxon>Eukaryota</taxon>
        <taxon>Fungi</taxon>
        <taxon>Dikarya</taxon>
        <taxon>Ascomycota</taxon>
        <taxon>Saccharomycotina</taxon>
        <taxon>Dipodascomycetes</taxon>
        <taxon>Dipodascales</taxon>
        <taxon>Dipodascales incertae sedis</taxon>
        <taxon>Nadsonia</taxon>
    </lineage>
</organism>
<keyword evidence="3 8" id="KW-0812">Transmembrane</keyword>
<evidence type="ECO:0000256" key="2">
    <source>
        <dbReference type="ARBA" id="ARBA00022448"/>
    </source>
</evidence>
<dbReference type="GO" id="GO:0015031">
    <property type="term" value="P:protein transport"/>
    <property type="evidence" value="ECO:0007669"/>
    <property type="project" value="UniProtKB-KW"/>
</dbReference>
<keyword evidence="6 8" id="KW-0472">Membrane</keyword>
<dbReference type="Proteomes" id="UP000095009">
    <property type="component" value="Unassembled WGS sequence"/>
</dbReference>
<evidence type="ECO:0000256" key="5">
    <source>
        <dbReference type="ARBA" id="ARBA00022989"/>
    </source>
</evidence>
<name>A0A1E3PEC8_9ASCO</name>
<evidence type="ECO:0000313" key="10">
    <source>
        <dbReference type="Proteomes" id="UP000095009"/>
    </source>
</evidence>
<evidence type="ECO:0000256" key="1">
    <source>
        <dbReference type="ARBA" id="ARBA00004141"/>
    </source>
</evidence>
<evidence type="ECO:0000256" key="8">
    <source>
        <dbReference type="RuleBase" id="RU363111"/>
    </source>
</evidence>
<dbReference type="OrthoDB" id="660759at2759"/>
<comment type="subcellular location">
    <subcellularLocation>
        <location evidence="8">Golgi apparatus membrane</location>
        <topology evidence="8">Multi-pass membrane protein</topology>
    </subcellularLocation>
    <subcellularLocation>
        <location evidence="1">Membrane</location>
        <topology evidence="1">Multi-pass membrane protein</topology>
    </subcellularLocation>
</comment>
<keyword evidence="10" id="KW-1185">Reference proteome</keyword>
<comment type="similarity">
    <text evidence="7 8">Belongs to the SFT2 family.</text>
</comment>
<reference evidence="9 10" key="1">
    <citation type="journal article" date="2016" name="Proc. Natl. Acad. Sci. U.S.A.">
        <title>Comparative genomics of biotechnologically important yeasts.</title>
        <authorList>
            <person name="Riley R."/>
            <person name="Haridas S."/>
            <person name="Wolfe K.H."/>
            <person name="Lopes M.R."/>
            <person name="Hittinger C.T."/>
            <person name="Goeker M."/>
            <person name="Salamov A.A."/>
            <person name="Wisecaver J.H."/>
            <person name="Long T.M."/>
            <person name="Calvey C.H."/>
            <person name="Aerts A.L."/>
            <person name="Barry K.W."/>
            <person name="Choi C."/>
            <person name="Clum A."/>
            <person name="Coughlan A.Y."/>
            <person name="Deshpande S."/>
            <person name="Douglass A.P."/>
            <person name="Hanson S.J."/>
            <person name="Klenk H.-P."/>
            <person name="LaButti K.M."/>
            <person name="Lapidus A."/>
            <person name="Lindquist E.A."/>
            <person name="Lipzen A.M."/>
            <person name="Meier-Kolthoff J.P."/>
            <person name="Ohm R.A."/>
            <person name="Otillar R.P."/>
            <person name="Pangilinan J.L."/>
            <person name="Peng Y."/>
            <person name="Rokas A."/>
            <person name="Rosa C.A."/>
            <person name="Scheuner C."/>
            <person name="Sibirny A.A."/>
            <person name="Slot J.C."/>
            <person name="Stielow J.B."/>
            <person name="Sun H."/>
            <person name="Kurtzman C.P."/>
            <person name="Blackwell M."/>
            <person name="Grigoriev I.V."/>
            <person name="Jeffries T.W."/>
        </authorList>
    </citation>
    <scope>NUCLEOTIDE SEQUENCE [LARGE SCALE GENOMIC DNA]</scope>
    <source>
        <strain evidence="9 10">DSM 6958</strain>
    </source>
</reference>
<feature type="transmembrane region" description="Helical" evidence="8">
    <location>
        <begin position="84"/>
        <end position="110"/>
    </location>
</feature>
<evidence type="ECO:0000256" key="4">
    <source>
        <dbReference type="ARBA" id="ARBA00022927"/>
    </source>
</evidence>
<dbReference type="AlphaFoldDB" id="A0A1E3PEC8"/>
<feature type="transmembrane region" description="Helical" evidence="8">
    <location>
        <begin position="116"/>
        <end position="137"/>
    </location>
</feature>
<dbReference type="InterPro" id="IPR011691">
    <property type="entry name" value="Vesicle_transpt_SFT2"/>
</dbReference>
<sequence>MSNNSESAFKTHLNFFRSTGGSSSGTSAPITGSGLPQESFLSGLNPFGGQNSYVRLPLWERNETATETVVEEPAWFTLSQWDRLIVFGVCLIASVACFALCFLILPILALKPRKFALLWTLGSLLFVISFGVLQGPMAYLSHLLSPNRLPFTISFFGSIVATLVFSVGWKNTILTIIACVIQVIAALWYAVSYFPMGAQSLKFASRVGARQVSSWINS</sequence>
<keyword evidence="5 8" id="KW-1133">Transmembrane helix</keyword>
<feature type="transmembrane region" description="Helical" evidence="8">
    <location>
        <begin position="149"/>
        <end position="167"/>
    </location>
</feature>
<proteinExistence type="inferred from homology"/>
<dbReference type="STRING" id="857566.A0A1E3PEC8"/>
<dbReference type="Pfam" id="PF04178">
    <property type="entry name" value="Got1"/>
    <property type="match status" value="1"/>
</dbReference>
<dbReference type="GO" id="GO:0016192">
    <property type="term" value="P:vesicle-mediated transport"/>
    <property type="evidence" value="ECO:0007669"/>
    <property type="project" value="InterPro"/>
</dbReference>
<dbReference type="GO" id="GO:0000139">
    <property type="term" value="C:Golgi membrane"/>
    <property type="evidence" value="ECO:0007669"/>
    <property type="project" value="UniProtKB-SubCell"/>
</dbReference>
<gene>
    <name evidence="9" type="ORF">NADFUDRAFT_84358</name>
</gene>
<evidence type="ECO:0000256" key="6">
    <source>
        <dbReference type="ARBA" id="ARBA00023136"/>
    </source>
</evidence>
<comment type="function">
    <text evidence="8">Nonessential protein required for the fusion of transport vesicles derived from the endocytic pathway with the Golgi complex.</text>
</comment>
<feature type="transmembrane region" description="Helical" evidence="8">
    <location>
        <begin position="173"/>
        <end position="196"/>
    </location>
</feature>
<keyword evidence="2 8" id="KW-0813">Transport</keyword>